<name>A0A6J5M898_9CAUD</name>
<reference evidence="1" key="1">
    <citation type="submission" date="2020-04" db="EMBL/GenBank/DDBJ databases">
        <authorList>
            <person name="Chiriac C."/>
            <person name="Salcher M."/>
            <person name="Ghai R."/>
            <person name="Kavagutti S V."/>
        </authorList>
    </citation>
    <scope>NUCLEOTIDE SEQUENCE</scope>
</reference>
<dbReference type="EMBL" id="LR796398">
    <property type="protein sequence ID" value="CAB4141857.1"/>
    <property type="molecule type" value="Genomic_DNA"/>
</dbReference>
<sequence length="605" mass="66658">MSIFRYSRQLPNGWNVRLDLLPYNETLSGSVVEQPPYGIISIGEQASEFDELPFGLQKPQTLSLEIDWQGLSSDVRTVISAARGTNTFGYDARNTWLLFSDRGTNSTTWTLEFAGVEDNVDALELEPTDTGYTYNAELVDLAYYNLKTMTGANVFFGYAPEDATPYREVFDSIETGGTAPKDNQTSLVNIPQLISFYQGLTEQAVAFRSSFEHLMLYYRQTCGNYFNLIDGRASAWATLQGTNFDIGNDLRTLIETAATFYEQSTTAPRSAGAALTKSTAHLTTHISTTTNAAQAFANIVGGLVSSGDKLAMGREDVSAWDILKRLAETLGVKLSYSFGYDNTTYTSPTRPFVTVKWNVRRIASPITLANTSTSPDYNIDLTTAVSRPSISIRGNNVLKAEARVEGFSDEDVSEWARIAKGTESSRSINVEPILNNIPTYKPRADSGIGWNRIGYLQTNNIVTRYGATDQLLKAHETTRVYWGPGSTQYVEVSTPASAELPQITNPALYKLTLAERQIRSCLPYALVKFFSTVFAEEDSAAVELEYDLRKSVAFLPQSLGARVSFTGGAADTFGSLPWTQALCTSISTNWTDGVTTARYYLFSNP</sequence>
<evidence type="ECO:0000313" key="1">
    <source>
        <dbReference type="EMBL" id="CAB4141857.1"/>
    </source>
</evidence>
<proteinExistence type="predicted"/>
<gene>
    <name evidence="1" type="ORF">UFOVP422_30</name>
</gene>
<organism evidence="1">
    <name type="scientific">uncultured Caudovirales phage</name>
    <dbReference type="NCBI Taxonomy" id="2100421"/>
    <lineage>
        <taxon>Viruses</taxon>
        <taxon>Duplodnaviria</taxon>
        <taxon>Heunggongvirae</taxon>
        <taxon>Uroviricota</taxon>
        <taxon>Caudoviricetes</taxon>
        <taxon>Peduoviridae</taxon>
        <taxon>Maltschvirus</taxon>
        <taxon>Maltschvirus maltsch</taxon>
    </lineage>
</organism>
<accession>A0A6J5M898</accession>
<protein>
    <submittedName>
        <fullName evidence="1">Uncharacterized protein</fullName>
    </submittedName>
</protein>